<keyword evidence="6" id="KW-0442">Lipid degradation</keyword>
<dbReference type="InterPro" id="IPR006180">
    <property type="entry name" value="3-OHacyl-CoA_DH_CS"/>
</dbReference>
<evidence type="ECO:0000256" key="8">
    <source>
        <dbReference type="ARBA" id="ARBA00023027"/>
    </source>
</evidence>
<evidence type="ECO:0000256" key="5">
    <source>
        <dbReference type="ARBA" id="ARBA00022832"/>
    </source>
</evidence>
<dbReference type="PROSITE" id="PS00067">
    <property type="entry name" value="3HCDH"/>
    <property type="match status" value="1"/>
</dbReference>
<protein>
    <recommendedName>
        <fullName evidence="4">enoyl-CoA hydratase</fullName>
        <ecNumber evidence="4">4.2.1.17</ecNumber>
    </recommendedName>
</protein>
<dbReference type="InterPro" id="IPR006108">
    <property type="entry name" value="3HC_DH_C"/>
</dbReference>
<keyword evidence="11" id="KW-0511">Multifunctional enzyme</keyword>
<evidence type="ECO:0000259" key="15">
    <source>
        <dbReference type="Pfam" id="PF02737"/>
    </source>
</evidence>
<evidence type="ECO:0000256" key="13">
    <source>
        <dbReference type="RuleBase" id="RU003707"/>
    </source>
</evidence>
<evidence type="ECO:0000256" key="2">
    <source>
        <dbReference type="ARBA" id="ARBA00007005"/>
    </source>
</evidence>
<comment type="similarity">
    <text evidence="13">Belongs to the enoyl-CoA hydratase/isomerase family.</text>
</comment>
<dbReference type="Gene3D" id="1.10.1040.50">
    <property type="match status" value="1"/>
</dbReference>
<dbReference type="EMBL" id="SJPT01000006">
    <property type="protein sequence ID" value="TWU21547.1"/>
    <property type="molecule type" value="Genomic_DNA"/>
</dbReference>
<keyword evidence="10" id="KW-0456">Lyase</keyword>
<comment type="catalytic activity">
    <reaction evidence="12">
        <text>a (3S)-3-hydroxyacyl-CoA + NAD(+) = a 3-oxoacyl-CoA + NADH + H(+)</text>
        <dbReference type="Rhea" id="RHEA:22432"/>
        <dbReference type="ChEBI" id="CHEBI:15378"/>
        <dbReference type="ChEBI" id="CHEBI:57318"/>
        <dbReference type="ChEBI" id="CHEBI:57540"/>
        <dbReference type="ChEBI" id="CHEBI:57945"/>
        <dbReference type="ChEBI" id="CHEBI:90726"/>
        <dbReference type="EC" id="1.1.1.35"/>
    </reaction>
</comment>
<sequence length="737" mass="80149">MNTKQTKSFHVSTDGRGVTTVSLDVPHRPLNVFDDQVMSELDAIVHHLEHHGDCQAVVFRSGKESGFLAGADVKAIADIESPAHATQLIDCGQQLFDRINWLAMPTIAVIHGPCLGGGLEWALACDYRIARDNSSTKIGLPEIKLGLIPGWGGTQRLPRVVGLANALSMILQGKNLSAAEAAKIGLIDLAIDPDRWEDEVACFVTQVLEGEAVSQSGRERSWGQRWLEATPWGRSLIFSATEKKIGSKAAHYPALRSAVKAVRSSYGLRPDGFMTERNEFVNLLATPTCRNLLQLFFARESARDRRTWSSQIGALHEAPIRKVGIIGAGTMGAGIGQLAACNGFDVVLKEMDETAAEAGRKRVVALVETLAKHRKMNDKSRASILDRVQVTTHDDALADADLVIEAVVEIAKVKETVFATLDKCLGSTAILASNTSSLSIARMAEATARPEQVAGLHFFNPVHKMELVEVVRAAGTSDATVARLVGFVRALGKTPVVTADAPGFLVNRVLFPYLGEAVVMVAQGHDVKRLDKAIRRFGMPMGPLELLDQVGLDIALHVAQSLASVLAGVTPVVDQLGLMVNQNMLGKKSGSGFYRYKKGRRDGVANFPRPSKKEGRQNWPVADQDHFVNDGLSLEQRRLIYPMLAESIRCKQEKIVDQAWAIDLAMVLGTGFAPHRGGPLHVVDTIGEHIVHANLTYLQSIYGDRFASPVLLEAMAEQHLLFFEDSEAENNDHAVTH</sequence>
<evidence type="ECO:0000313" key="16">
    <source>
        <dbReference type="EMBL" id="TWU21547.1"/>
    </source>
</evidence>
<keyword evidence="8" id="KW-0520">NAD</keyword>
<comment type="similarity">
    <text evidence="2">In the central section; belongs to the 3-hydroxyacyl-CoA dehydrogenase family.</text>
</comment>
<dbReference type="Gene3D" id="3.90.226.10">
    <property type="entry name" value="2-enoyl-CoA Hydratase, Chain A, domain 1"/>
    <property type="match status" value="1"/>
</dbReference>
<dbReference type="Gene3D" id="3.40.50.720">
    <property type="entry name" value="NAD(P)-binding Rossmann-like Domain"/>
    <property type="match status" value="1"/>
</dbReference>
<dbReference type="PROSITE" id="PS00166">
    <property type="entry name" value="ENOYL_COA_HYDRATASE"/>
    <property type="match status" value="1"/>
</dbReference>
<dbReference type="PANTHER" id="PTHR43612:SF3">
    <property type="entry name" value="TRIFUNCTIONAL ENZYME SUBUNIT ALPHA, MITOCHONDRIAL"/>
    <property type="match status" value="1"/>
</dbReference>
<dbReference type="FunFam" id="3.90.226.10:FF:000011">
    <property type="entry name" value="Fatty acid oxidation complex subunit alpha"/>
    <property type="match status" value="1"/>
</dbReference>
<reference evidence="16 17" key="1">
    <citation type="submission" date="2019-02" db="EMBL/GenBank/DDBJ databases">
        <title>Deep-cultivation of Planctomycetes and their phenomic and genomic characterization uncovers novel biology.</title>
        <authorList>
            <person name="Wiegand S."/>
            <person name="Jogler M."/>
            <person name="Boedeker C."/>
            <person name="Pinto D."/>
            <person name="Vollmers J."/>
            <person name="Rivas-Marin E."/>
            <person name="Kohn T."/>
            <person name="Peeters S.H."/>
            <person name="Heuer A."/>
            <person name="Rast P."/>
            <person name="Oberbeckmann S."/>
            <person name="Bunk B."/>
            <person name="Jeske O."/>
            <person name="Meyerdierks A."/>
            <person name="Storesund J.E."/>
            <person name="Kallscheuer N."/>
            <person name="Luecker S."/>
            <person name="Lage O.M."/>
            <person name="Pohl T."/>
            <person name="Merkel B.J."/>
            <person name="Hornburger P."/>
            <person name="Mueller R.-W."/>
            <person name="Bruemmer F."/>
            <person name="Labrenz M."/>
            <person name="Spormann A.M."/>
            <person name="Op Den Camp H."/>
            <person name="Overmann J."/>
            <person name="Amann R."/>
            <person name="Jetten M.S.M."/>
            <person name="Mascher T."/>
            <person name="Medema M.H."/>
            <person name="Devos D.P."/>
            <person name="Kaster A.-K."/>
            <person name="Ovreas L."/>
            <person name="Rohde M."/>
            <person name="Galperin M.Y."/>
            <person name="Jogler C."/>
        </authorList>
    </citation>
    <scope>NUCLEOTIDE SEQUENCE [LARGE SCALE GENOMIC DNA]</scope>
    <source>
        <strain evidence="16 17">Pla52o</strain>
    </source>
</reference>
<dbReference type="SUPFAM" id="SSF51735">
    <property type="entry name" value="NAD(P)-binding Rossmann-fold domains"/>
    <property type="match status" value="1"/>
</dbReference>
<dbReference type="GO" id="GO:0070403">
    <property type="term" value="F:NAD+ binding"/>
    <property type="evidence" value="ECO:0007669"/>
    <property type="project" value="InterPro"/>
</dbReference>
<dbReference type="CDD" id="cd06558">
    <property type="entry name" value="crotonase-like"/>
    <property type="match status" value="1"/>
</dbReference>
<feature type="domain" description="3-hydroxyacyl-CoA dehydrogenase C-terminal" evidence="14">
    <location>
        <begin position="503"/>
        <end position="596"/>
    </location>
</feature>
<dbReference type="InterPro" id="IPR029045">
    <property type="entry name" value="ClpP/crotonase-like_dom_sf"/>
</dbReference>
<comment type="similarity">
    <text evidence="3">In the N-terminal section; belongs to the enoyl-CoA hydratase/isomerase family.</text>
</comment>
<gene>
    <name evidence="16" type="primary">fadJ</name>
    <name evidence="16" type="ORF">Pla52o_37340</name>
</gene>
<dbReference type="Pfam" id="PF00378">
    <property type="entry name" value="ECH_1"/>
    <property type="match status" value="1"/>
</dbReference>
<dbReference type="InterPro" id="IPR006176">
    <property type="entry name" value="3-OHacyl-CoA_DH_NAD-bd"/>
</dbReference>
<name>A0A5C6CCQ3_9BACT</name>
<dbReference type="Pfam" id="PF00725">
    <property type="entry name" value="3HCDH"/>
    <property type="match status" value="2"/>
</dbReference>
<accession>A0A5C6CCQ3</accession>
<dbReference type="Proteomes" id="UP000316304">
    <property type="component" value="Unassembled WGS sequence"/>
</dbReference>
<evidence type="ECO:0000256" key="12">
    <source>
        <dbReference type="ARBA" id="ARBA00049556"/>
    </source>
</evidence>
<feature type="domain" description="3-hydroxyacyl-CoA dehydrogenase C-terminal" evidence="14">
    <location>
        <begin position="638"/>
        <end position="718"/>
    </location>
</feature>
<dbReference type="FunFam" id="3.40.50.720:FF:000009">
    <property type="entry name" value="Fatty oxidation complex, alpha subunit"/>
    <property type="match status" value="1"/>
</dbReference>
<keyword evidence="9" id="KW-0443">Lipid metabolism</keyword>
<evidence type="ECO:0000256" key="4">
    <source>
        <dbReference type="ARBA" id="ARBA00012076"/>
    </source>
</evidence>
<evidence type="ECO:0000256" key="3">
    <source>
        <dbReference type="ARBA" id="ARBA00008750"/>
    </source>
</evidence>
<evidence type="ECO:0000256" key="10">
    <source>
        <dbReference type="ARBA" id="ARBA00023239"/>
    </source>
</evidence>
<evidence type="ECO:0000256" key="1">
    <source>
        <dbReference type="ARBA" id="ARBA00005005"/>
    </source>
</evidence>
<dbReference type="EC" id="4.2.1.17" evidence="4"/>
<dbReference type="InterPro" id="IPR018376">
    <property type="entry name" value="Enoyl-CoA_hyd/isom_CS"/>
</dbReference>
<evidence type="ECO:0000256" key="11">
    <source>
        <dbReference type="ARBA" id="ARBA00023268"/>
    </source>
</evidence>
<comment type="caution">
    <text evidence="16">The sequence shown here is derived from an EMBL/GenBank/DDBJ whole genome shotgun (WGS) entry which is preliminary data.</text>
</comment>
<dbReference type="GO" id="GO:0006635">
    <property type="term" value="P:fatty acid beta-oxidation"/>
    <property type="evidence" value="ECO:0007669"/>
    <property type="project" value="UniProtKB-UniPathway"/>
</dbReference>
<dbReference type="SUPFAM" id="SSF48179">
    <property type="entry name" value="6-phosphogluconate dehydrogenase C-terminal domain-like"/>
    <property type="match status" value="2"/>
</dbReference>
<comment type="pathway">
    <text evidence="1">Lipid metabolism; fatty acid beta-oxidation.</text>
</comment>
<evidence type="ECO:0000259" key="14">
    <source>
        <dbReference type="Pfam" id="PF00725"/>
    </source>
</evidence>
<dbReference type="AlphaFoldDB" id="A0A5C6CCQ3"/>
<dbReference type="InterPro" id="IPR008927">
    <property type="entry name" value="6-PGluconate_DH-like_C_sf"/>
</dbReference>
<dbReference type="GO" id="GO:0016509">
    <property type="term" value="F:long-chain (3S)-3-hydroxyacyl-CoA dehydrogenase (NAD+) activity"/>
    <property type="evidence" value="ECO:0007669"/>
    <property type="project" value="TreeGrafter"/>
</dbReference>
<dbReference type="RefSeq" id="WP_146595866.1">
    <property type="nucleotide sequence ID" value="NZ_SJPT01000006.1"/>
</dbReference>
<evidence type="ECO:0000256" key="7">
    <source>
        <dbReference type="ARBA" id="ARBA00023002"/>
    </source>
</evidence>
<dbReference type="OrthoDB" id="9771883at2"/>
<dbReference type="Pfam" id="PF02737">
    <property type="entry name" value="3HCDH_N"/>
    <property type="match status" value="1"/>
</dbReference>
<evidence type="ECO:0000256" key="6">
    <source>
        <dbReference type="ARBA" id="ARBA00022963"/>
    </source>
</evidence>
<organism evidence="16 17">
    <name type="scientific">Novipirellula galeiformis</name>
    <dbReference type="NCBI Taxonomy" id="2528004"/>
    <lineage>
        <taxon>Bacteria</taxon>
        <taxon>Pseudomonadati</taxon>
        <taxon>Planctomycetota</taxon>
        <taxon>Planctomycetia</taxon>
        <taxon>Pirellulales</taxon>
        <taxon>Pirellulaceae</taxon>
        <taxon>Novipirellula</taxon>
    </lineage>
</organism>
<dbReference type="UniPathway" id="UPA00659"/>
<evidence type="ECO:0000313" key="17">
    <source>
        <dbReference type="Proteomes" id="UP000316304"/>
    </source>
</evidence>
<evidence type="ECO:0000256" key="9">
    <source>
        <dbReference type="ARBA" id="ARBA00023098"/>
    </source>
</evidence>
<dbReference type="InterPro" id="IPR050136">
    <property type="entry name" value="FA_oxidation_alpha_subunit"/>
</dbReference>
<dbReference type="InterPro" id="IPR036291">
    <property type="entry name" value="NAD(P)-bd_dom_sf"/>
</dbReference>
<feature type="domain" description="3-hydroxyacyl-CoA dehydrogenase NAD binding" evidence="15">
    <location>
        <begin position="322"/>
        <end position="500"/>
    </location>
</feature>
<keyword evidence="7" id="KW-0560">Oxidoreductase</keyword>
<dbReference type="PANTHER" id="PTHR43612">
    <property type="entry name" value="TRIFUNCTIONAL ENZYME SUBUNIT ALPHA"/>
    <property type="match status" value="1"/>
</dbReference>
<dbReference type="GO" id="GO:0004300">
    <property type="term" value="F:enoyl-CoA hydratase activity"/>
    <property type="evidence" value="ECO:0007669"/>
    <property type="project" value="UniProtKB-EC"/>
</dbReference>
<dbReference type="SUPFAM" id="SSF52096">
    <property type="entry name" value="ClpP/crotonase"/>
    <property type="match status" value="1"/>
</dbReference>
<proteinExistence type="inferred from homology"/>
<keyword evidence="5" id="KW-0276">Fatty acid metabolism</keyword>
<dbReference type="InterPro" id="IPR001753">
    <property type="entry name" value="Enoyl-CoA_hydra/iso"/>
</dbReference>
<keyword evidence="17" id="KW-1185">Reference proteome</keyword>